<dbReference type="GeneID" id="22111507"/>
<sequence>MQQYNLTEEQSDIFYHHMFLIDEFALKINSEAIDILKKWYSCYNKNKKWYWFNRNLKSFLKTITQVDSVEMIHSSIGYSYLTKHNNTMMLSGFKVERISKLTGLSLKTILYDIEKIWKTIEFMHKNMSFIYRNYDIFTEVRQYHNKPYVLNEKYYNHMEVCSKLVDDWNLEGHNEIHTPKYR</sequence>
<name>A0A097EY51_9CAUD</name>
<dbReference type="RefSeq" id="YP_009102054.1">
    <property type="nucleotide sequence ID" value="NC_025447.1"/>
</dbReference>
<protein>
    <submittedName>
        <fullName evidence="1">Uncharacterized protein</fullName>
    </submittedName>
</protein>
<keyword evidence="2" id="KW-1185">Reference proteome</keyword>
<dbReference type="EMBL" id="KM507819">
    <property type="protein sequence ID" value="AIT14357.1"/>
    <property type="molecule type" value="Genomic_DNA"/>
</dbReference>
<dbReference type="KEGG" id="vg:22111507"/>
<evidence type="ECO:0000313" key="1">
    <source>
        <dbReference type="EMBL" id="AIT14357.1"/>
    </source>
</evidence>
<reference evidence="1 2" key="1">
    <citation type="submission" date="2014-09" db="EMBL/GenBank/DDBJ databases">
        <authorList>
            <person name="Lapin J.S."/>
            <person name="Pope W.H."/>
            <person name="Hua J."/>
            <person name="Ford M.E."/>
            <person name="Conway J.F."/>
            <person name="Hatfull G.F."/>
            <person name="Hendrix R.W."/>
        </authorList>
    </citation>
    <scope>NUCLEOTIDE SEQUENCE [LARGE SCALE GENOMIC DNA]</scope>
</reference>
<gene>
    <name evidence="1" type="primary">467</name>
    <name evidence="1" type="ORF">PBI_121Q_467</name>
</gene>
<evidence type="ECO:0000313" key="2">
    <source>
        <dbReference type="Proteomes" id="UP000029889"/>
    </source>
</evidence>
<dbReference type="Proteomes" id="UP000029889">
    <property type="component" value="Segment"/>
</dbReference>
<accession>A0A097EY51</accession>
<proteinExistence type="predicted"/>
<organism evidence="1 2">
    <name type="scientific">Escherichia phage 121Q</name>
    <dbReference type="NCBI Taxonomy" id="1555202"/>
    <lineage>
        <taxon>Viruses</taxon>
        <taxon>Duplodnaviria</taxon>
        <taxon>Heunggongvirae</taxon>
        <taxon>Uroviricota</taxon>
        <taxon>Caudoviricetes</taxon>
        <taxon>Asteriusvirus</taxon>
        <taxon>Asteriusvirus av121Q</taxon>
    </lineage>
</organism>